<sequence length="81" mass="9111">RLATQPPPSISPTPSSVSASTTSYHQRFTHDLGLRVYNQDTATSNLILFKARKYKDLSGESWSMIVIIGKKMDRKELENVT</sequence>
<dbReference type="Proteomes" id="UP001206925">
    <property type="component" value="Unassembled WGS sequence"/>
</dbReference>
<name>A0AAD5BYQ2_AMBAR</name>
<feature type="compositionally biased region" description="Low complexity" evidence="1">
    <location>
        <begin position="12"/>
        <end position="22"/>
    </location>
</feature>
<evidence type="ECO:0000313" key="3">
    <source>
        <dbReference type="Proteomes" id="UP001206925"/>
    </source>
</evidence>
<comment type="caution">
    <text evidence="2">The sequence shown here is derived from an EMBL/GenBank/DDBJ whole genome shotgun (WGS) entry which is preliminary data.</text>
</comment>
<proteinExistence type="predicted"/>
<feature type="region of interest" description="Disordered" evidence="1">
    <location>
        <begin position="1"/>
        <end position="22"/>
    </location>
</feature>
<evidence type="ECO:0000313" key="2">
    <source>
        <dbReference type="EMBL" id="KAI7731825.1"/>
    </source>
</evidence>
<reference evidence="2" key="1">
    <citation type="submission" date="2022-06" db="EMBL/GenBank/DDBJ databases">
        <title>Uncovering the hologenomic basis of an extraordinary plant invasion.</title>
        <authorList>
            <person name="Bieker V.C."/>
            <person name="Martin M.D."/>
            <person name="Gilbert T."/>
            <person name="Hodgins K."/>
            <person name="Battlay P."/>
            <person name="Petersen B."/>
            <person name="Wilson J."/>
        </authorList>
    </citation>
    <scope>NUCLEOTIDE SEQUENCE</scope>
    <source>
        <strain evidence="2">AA19_3_7</strain>
        <tissue evidence="2">Leaf</tissue>
    </source>
</reference>
<accession>A0AAD5BYQ2</accession>
<dbReference type="AlphaFoldDB" id="A0AAD5BYQ2"/>
<organism evidence="2 3">
    <name type="scientific">Ambrosia artemisiifolia</name>
    <name type="common">Common ragweed</name>
    <dbReference type="NCBI Taxonomy" id="4212"/>
    <lineage>
        <taxon>Eukaryota</taxon>
        <taxon>Viridiplantae</taxon>
        <taxon>Streptophyta</taxon>
        <taxon>Embryophyta</taxon>
        <taxon>Tracheophyta</taxon>
        <taxon>Spermatophyta</taxon>
        <taxon>Magnoliopsida</taxon>
        <taxon>eudicotyledons</taxon>
        <taxon>Gunneridae</taxon>
        <taxon>Pentapetalae</taxon>
        <taxon>asterids</taxon>
        <taxon>campanulids</taxon>
        <taxon>Asterales</taxon>
        <taxon>Asteraceae</taxon>
        <taxon>Asteroideae</taxon>
        <taxon>Heliantheae alliance</taxon>
        <taxon>Heliantheae</taxon>
        <taxon>Ambrosia</taxon>
    </lineage>
</organism>
<keyword evidence="3" id="KW-1185">Reference proteome</keyword>
<evidence type="ECO:0000256" key="1">
    <source>
        <dbReference type="SAM" id="MobiDB-lite"/>
    </source>
</evidence>
<gene>
    <name evidence="2" type="ORF">M8C21_028778</name>
</gene>
<dbReference type="EMBL" id="JAMZMK010010372">
    <property type="protein sequence ID" value="KAI7731825.1"/>
    <property type="molecule type" value="Genomic_DNA"/>
</dbReference>
<feature type="compositionally biased region" description="Pro residues" evidence="1">
    <location>
        <begin position="1"/>
        <end position="11"/>
    </location>
</feature>
<protein>
    <submittedName>
        <fullName evidence="2">Uncharacterized protein</fullName>
    </submittedName>
</protein>
<feature type="non-terminal residue" evidence="2">
    <location>
        <position position="1"/>
    </location>
</feature>